<evidence type="ECO:0000259" key="1">
    <source>
        <dbReference type="PROSITE" id="PS50181"/>
    </source>
</evidence>
<proteinExistence type="predicted"/>
<dbReference type="SMART" id="SM00579">
    <property type="entry name" value="FBD"/>
    <property type="match status" value="1"/>
</dbReference>
<dbReference type="Proteomes" id="UP001152523">
    <property type="component" value="Unassembled WGS sequence"/>
</dbReference>
<dbReference type="InterPro" id="IPR001810">
    <property type="entry name" value="F-box_dom"/>
</dbReference>
<accession>A0AAV0DA70</accession>
<dbReference type="PANTHER" id="PTHR31639:SF333">
    <property type="entry name" value="F-BOX DOMAIN, FBD DOMAIN, LEUCINE-RICH REPEAT DOMAIN, L DOMAIN-LIKE PROTEIN-RELATED"/>
    <property type="match status" value="1"/>
</dbReference>
<comment type="caution">
    <text evidence="2">The sequence shown here is derived from an EMBL/GenBank/DDBJ whole genome shotgun (WGS) entry which is preliminary data.</text>
</comment>
<dbReference type="InterPro" id="IPR036047">
    <property type="entry name" value="F-box-like_dom_sf"/>
</dbReference>
<name>A0AAV0DA70_9ASTE</name>
<dbReference type="Pfam" id="PF00646">
    <property type="entry name" value="F-box"/>
    <property type="match status" value="1"/>
</dbReference>
<dbReference type="PANTHER" id="PTHR31639">
    <property type="entry name" value="F-BOX PROTEIN-LIKE"/>
    <property type="match status" value="1"/>
</dbReference>
<evidence type="ECO:0000313" key="3">
    <source>
        <dbReference type="Proteomes" id="UP001152523"/>
    </source>
</evidence>
<dbReference type="InterPro" id="IPR032675">
    <property type="entry name" value="LRR_dom_sf"/>
</dbReference>
<keyword evidence="3" id="KW-1185">Reference proteome</keyword>
<dbReference type="InterPro" id="IPR006566">
    <property type="entry name" value="FBD"/>
</dbReference>
<reference evidence="2" key="1">
    <citation type="submission" date="2022-07" db="EMBL/GenBank/DDBJ databases">
        <authorList>
            <person name="Macas J."/>
            <person name="Novak P."/>
            <person name="Neumann P."/>
        </authorList>
    </citation>
    <scope>NUCLEOTIDE SEQUENCE</scope>
</reference>
<sequence>MSLYRRRKAAISELPDEIKESILERLPTRDAARCALLSTQWRDAWYRQGRLVFDSAFYSSIENRSDDCSSIVSIINDILMLRAGPVKKFTFYDCTSFEPPLKQSDLDRWCLFLSRNGVEELHLSAVNTGRQYKVPSCLLWCKTIKELELEYFLFYFPANAACVFPGLTSSDFRSVEFRGNDKGLVFSMPKLQKLAFFGCPGTPNFVTCAPKLKSLSIYDAFSWTARTLLPLHLSSIKTLSLHMFSMSRAVAVASAAFPTAINLEKIKLDGFSFRFGKHLPFVVQLLKKSPKLLVLEINIQECFKVPHSGFLEYTIEDDLRMLETVKLNRFTGAQIELCFVQLLLSKSPALHHVVIRAAQSMNVSLHFEVTKKLLNFPRASPKAQIAYHSRSTNP</sequence>
<dbReference type="SUPFAM" id="SSF81383">
    <property type="entry name" value="F-box domain"/>
    <property type="match status" value="1"/>
</dbReference>
<dbReference type="AlphaFoldDB" id="A0AAV0DA70"/>
<dbReference type="Gene3D" id="1.20.1280.50">
    <property type="match status" value="1"/>
</dbReference>
<dbReference type="PROSITE" id="PS50181">
    <property type="entry name" value="FBOX"/>
    <property type="match status" value="1"/>
</dbReference>
<evidence type="ECO:0000313" key="2">
    <source>
        <dbReference type="EMBL" id="CAH9096354.1"/>
    </source>
</evidence>
<protein>
    <recommendedName>
        <fullName evidence="1">F-box domain-containing protein</fullName>
    </recommendedName>
</protein>
<dbReference type="SMART" id="SM00256">
    <property type="entry name" value="FBOX"/>
    <property type="match status" value="1"/>
</dbReference>
<dbReference type="EMBL" id="CAMAPF010000087">
    <property type="protein sequence ID" value="CAH9096354.1"/>
    <property type="molecule type" value="Genomic_DNA"/>
</dbReference>
<organism evidence="2 3">
    <name type="scientific">Cuscuta epithymum</name>
    <dbReference type="NCBI Taxonomy" id="186058"/>
    <lineage>
        <taxon>Eukaryota</taxon>
        <taxon>Viridiplantae</taxon>
        <taxon>Streptophyta</taxon>
        <taxon>Embryophyta</taxon>
        <taxon>Tracheophyta</taxon>
        <taxon>Spermatophyta</taxon>
        <taxon>Magnoliopsida</taxon>
        <taxon>eudicotyledons</taxon>
        <taxon>Gunneridae</taxon>
        <taxon>Pentapetalae</taxon>
        <taxon>asterids</taxon>
        <taxon>lamiids</taxon>
        <taxon>Solanales</taxon>
        <taxon>Convolvulaceae</taxon>
        <taxon>Cuscuteae</taxon>
        <taxon>Cuscuta</taxon>
        <taxon>Cuscuta subgen. Cuscuta</taxon>
    </lineage>
</organism>
<dbReference type="SUPFAM" id="SSF52047">
    <property type="entry name" value="RNI-like"/>
    <property type="match status" value="1"/>
</dbReference>
<feature type="domain" description="F-box" evidence="1">
    <location>
        <begin position="8"/>
        <end position="61"/>
    </location>
</feature>
<dbReference type="Gene3D" id="3.80.10.10">
    <property type="entry name" value="Ribonuclease Inhibitor"/>
    <property type="match status" value="1"/>
</dbReference>
<gene>
    <name evidence="2" type="ORF">CEPIT_LOCUS13706</name>
</gene>